<accession>A0AAV2SZT8</accession>
<keyword evidence="8 10" id="KW-0472">Membrane</keyword>
<name>A0AAV2SZT8_CALDB</name>
<dbReference type="CDD" id="cd18177">
    <property type="entry name" value="ATP-synt_Vo_c_ATP6F_rpt1"/>
    <property type="match status" value="1"/>
</dbReference>
<organism evidence="12 13">
    <name type="scientific">Calicophoron daubneyi</name>
    <name type="common">Rumen fluke</name>
    <name type="synonym">Paramphistomum daubneyi</name>
    <dbReference type="NCBI Taxonomy" id="300641"/>
    <lineage>
        <taxon>Eukaryota</taxon>
        <taxon>Metazoa</taxon>
        <taxon>Spiralia</taxon>
        <taxon>Lophotrochozoa</taxon>
        <taxon>Platyhelminthes</taxon>
        <taxon>Trematoda</taxon>
        <taxon>Digenea</taxon>
        <taxon>Plagiorchiida</taxon>
        <taxon>Pronocephalata</taxon>
        <taxon>Paramphistomoidea</taxon>
        <taxon>Paramphistomidae</taxon>
        <taxon>Calicophoron</taxon>
    </lineage>
</organism>
<dbReference type="InterPro" id="IPR000245">
    <property type="entry name" value="ATPase_proteolipid_csu"/>
</dbReference>
<dbReference type="AlphaFoldDB" id="A0AAV2SZT8"/>
<comment type="subcellular location">
    <subcellularLocation>
        <location evidence="1">Membrane</location>
        <topology evidence="1">Multi-pass membrane protein</topology>
    </subcellularLocation>
</comment>
<protein>
    <recommendedName>
        <fullName evidence="9">V-type proton ATPase 21 kDa proteolipid subunit c''</fullName>
    </recommendedName>
</protein>
<keyword evidence="4 10" id="KW-0812">Transmembrane</keyword>
<gene>
    <name evidence="12" type="ORF">CDAUBV1_LOCUS793</name>
</gene>
<comment type="caution">
    <text evidence="10">Lacks conserved residue(s) required for the propagation of feature annotation.</text>
</comment>
<evidence type="ECO:0000256" key="4">
    <source>
        <dbReference type="ARBA" id="ARBA00022692"/>
    </source>
</evidence>
<dbReference type="Proteomes" id="UP001497525">
    <property type="component" value="Unassembled WGS sequence"/>
</dbReference>
<feature type="transmembrane region" description="Helical" evidence="10">
    <location>
        <begin position="135"/>
        <end position="162"/>
    </location>
</feature>
<dbReference type="InterPro" id="IPR035921">
    <property type="entry name" value="F/V-ATP_Csub_sf"/>
</dbReference>
<dbReference type="InterPro" id="IPR002379">
    <property type="entry name" value="ATPase_proteolipid_c-like_dom"/>
</dbReference>
<feature type="transmembrane region" description="Helical" evidence="10">
    <location>
        <begin position="92"/>
        <end position="114"/>
    </location>
</feature>
<evidence type="ECO:0000256" key="7">
    <source>
        <dbReference type="ARBA" id="ARBA00023065"/>
    </source>
</evidence>
<evidence type="ECO:0000256" key="10">
    <source>
        <dbReference type="RuleBase" id="RU363060"/>
    </source>
</evidence>
<sequence>MYDSNSKGYLIPTYTASSLLFLVGVYYLLSGSGFLFDIGWVLSNLSPYLLGCIGVGLSVSLSVVGAAWGMYITGSSILGAAVKAPRVRTKNLVSVVFCEAVAVYGIIMAIVLMNQMGPFNYATAKPRDVREHYRAGYALLAAGLSVGFCNLACGLSVGIVGSGAVVADAANPSLFVKVLIVEIFGSILGLFGIIVAILQVSRSRMGNG</sequence>
<dbReference type="GO" id="GO:0046961">
    <property type="term" value="F:proton-transporting ATPase activity, rotational mechanism"/>
    <property type="evidence" value="ECO:0007669"/>
    <property type="project" value="InterPro"/>
</dbReference>
<feature type="transmembrane region" description="Helical" evidence="10">
    <location>
        <begin position="174"/>
        <end position="198"/>
    </location>
</feature>
<comment type="caution">
    <text evidence="12">The sequence shown here is derived from an EMBL/GenBank/DDBJ whole genome shotgun (WGS) entry which is preliminary data.</text>
</comment>
<evidence type="ECO:0000256" key="6">
    <source>
        <dbReference type="ARBA" id="ARBA00022989"/>
    </source>
</evidence>
<feature type="domain" description="V-ATPase proteolipid subunit C-like" evidence="11">
    <location>
        <begin position="53"/>
        <end position="112"/>
    </location>
</feature>
<keyword evidence="3 10" id="KW-0813">Transport</keyword>
<reference evidence="12" key="1">
    <citation type="submission" date="2024-06" db="EMBL/GenBank/DDBJ databases">
        <authorList>
            <person name="Liu X."/>
            <person name="Lenzi L."/>
            <person name="Haldenby T S."/>
            <person name="Uol C."/>
        </authorList>
    </citation>
    <scope>NUCLEOTIDE SEQUENCE</scope>
</reference>
<keyword evidence="6 10" id="KW-1133">Transmembrane helix</keyword>
<comment type="similarity">
    <text evidence="2 10">Belongs to the V-ATPase proteolipid subunit family.</text>
</comment>
<feature type="transmembrane region" description="Helical" evidence="10">
    <location>
        <begin position="48"/>
        <end position="72"/>
    </location>
</feature>
<dbReference type="EMBL" id="CAXLJL010000014">
    <property type="protein sequence ID" value="CAL5129720.1"/>
    <property type="molecule type" value="Genomic_DNA"/>
</dbReference>
<proteinExistence type="inferred from homology"/>
<dbReference type="FunFam" id="1.20.120.610:FF:000002">
    <property type="entry name" value="V-type proton ATPase proteolipid subunit"/>
    <property type="match status" value="1"/>
</dbReference>
<dbReference type="Gene3D" id="1.20.120.610">
    <property type="entry name" value="lithium bound rotor ring of v- atpase"/>
    <property type="match status" value="1"/>
</dbReference>
<evidence type="ECO:0000256" key="5">
    <source>
        <dbReference type="ARBA" id="ARBA00022781"/>
    </source>
</evidence>
<feature type="domain" description="V-ATPase proteolipid subunit C-like" evidence="11">
    <location>
        <begin position="140"/>
        <end position="198"/>
    </location>
</feature>
<dbReference type="GO" id="GO:0033179">
    <property type="term" value="C:proton-transporting V-type ATPase, V0 domain"/>
    <property type="evidence" value="ECO:0007669"/>
    <property type="project" value="InterPro"/>
</dbReference>
<evidence type="ECO:0000256" key="2">
    <source>
        <dbReference type="ARBA" id="ARBA00007296"/>
    </source>
</evidence>
<evidence type="ECO:0000256" key="3">
    <source>
        <dbReference type="ARBA" id="ARBA00022448"/>
    </source>
</evidence>
<evidence type="ECO:0000259" key="11">
    <source>
        <dbReference type="Pfam" id="PF00137"/>
    </source>
</evidence>
<evidence type="ECO:0000313" key="13">
    <source>
        <dbReference type="Proteomes" id="UP001497525"/>
    </source>
</evidence>
<dbReference type="SUPFAM" id="SSF81333">
    <property type="entry name" value="F1F0 ATP synthase subunit C"/>
    <property type="match status" value="2"/>
</dbReference>
<dbReference type="PRINTS" id="PR00122">
    <property type="entry name" value="VACATPASE"/>
</dbReference>
<evidence type="ECO:0000256" key="9">
    <source>
        <dbReference type="ARBA" id="ARBA00071448"/>
    </source>
</evidence>
<dbReference type="Pfam" id="PF00137">
    <property type="entry name" value="ATP-synt_C"/>
    <property type="match status" value="2"/>
</dbReference>
<feature type="transmembrane region" description="Helical" evidence="10">
    <location>
        <begin position="14"/>
        <end position="36"/>
    </location>
</feature>
<dbReference type="PANTHER" id="PTHR10263">
    <property type="entry name" value="V-TYPE PROTON ATPASE PROTEOLIPID SUBUNIT"/>
    <property type="match status" value="1"/>
</dbReference>
<evidence type="ECO:0000256" key="8">
    <source>
        <dbReference type="ARBA" id="ARBA00023136"/>
    </source>
</evidence>
<comment type="subunit">
    <text evidence="10">V-ATPase is a heteromultimeric enzyme made up of two complexes: the ATP-hydrolytic V1 complex and the proton translocation V0 complex. The V1 complex consists of three catalytic AB heterodimers that form a heterohexamer, three peripheral stalks each consisting of EG heterodimers, one central rotor including subunits D and F, and the regulatory subunits C and H. The proton translocation complex V0 consists of the proton transport subunit a, a ring of proteolipid subunits c9c'', rotary subunit d, subunits e and f, and the accessory subunits.</text>
</comment>
<evidence type="ECO:0000313" key="12">
    <source>
        <dbReference type="EMBL" id="CAL5129720.1"/>
    </source>
</evidence>
<keyword evidence="5" id="KW-0375">Hydrogen ion transport</keyword>
<dbReference type="CDD" id="cd18178">
    <property type="entry name" value="ATP-synt_Vo_c_ATP6F_rpt2"/>
    <property type="match status" value="1"/>
</dbReference>
<keyword evidence="7 10" id="KW-0406">Ion transport</keyword>
<evidence type="ECO:0000256" key="1">
    <source>
        <dbReference type="ARBA" id="ARBA00004141"/>
    </source>
</evidence>
<comment type="function">
    <text evidence="10">Proton-conducting pore forming of the V0 complex of vacuolar(H+)-ATPase (V-ATPase), a multisubunit enzyme composed of a peripheral complex (V1) that hydrolyzes ATP and a membrane integral complex (V0) that translocates protons. V-ATPase is responsible for acidifying and maintaining the pH of intracellular compartments and in some cell types, is targeted to the plasma membrane, where it is responsible for acidifying the extracellular environment.</text>
</comment>